<feature type="region of interest" description="Disordered" evidence="1">
    <location>
        <begin position="55"/>
        <end position="97"/>
    </location>
</feature>
<feature type="compositionally biased region" description="Polar residues" evidence="1">
    <location>
        <begin position="84"/>
        <end position="97"/>
    </location>
</feature>
<dbReference type="AlphaFoldDB" id="A0A504YUA9"/>
<comment type="caution">
    <text evidence="2">The sequence shown here is derived from an EMBL/GenBank/DDBJ whole genome shotgun (WGS) entry which is preliminary data.</text>
</comment>
<evidence type="ECO:0000256" key="1">
    <source>
        <dbReference type="SAM" id="MobiDB-lite"/>
    </source>
</evidence>
<gene>
    <name evidence="2" type="ORF">FGIG_01014</name>
</gene>
<protein>
    <submittedName>
        <fullName evidence="2">Lon protease mitochondrial</fullName>
    </submittedName>
</protein>
<organism evidence="2 3">
    <name type="scientific">Fasciola gigantica</name>
    <name type="common">Giant liver fluke</name>
    <dbReference type="NCBI Taxonomy" id="46835"/>
    <lineage>
        <taxon>Eukaryota</taxon>
        <taxon>Metazoa</taxon>
        <taxon>Spiralia</taxon>
        <taxon>Lophotrochozoa</taxon>
        <taxon>Platyhelminthes</taxon>
        <taxon>Trematoda</taxon>
        <taxon>Digenea</taxon>
        <taxon>Plagiorchiida</taxon>
        <taxon>Echinostomata</taxon>
        <taxon>Echinostomatoidea</taxon>
        <taxon>Fasciolidae</taxon>
        <taxon>Fasciola</taxon>
    </lineage>
</organism>
<proteinExistence type="predicted"/>
<reference evidence="2 3" key="1">
    <citation type="submission" date="2019-04" db="EMBL/GenBank/DDBJ databases">
        <title>Annotation for the trematode Fasciola gigantica.</title>
        <authorList>
            <person name="Choi Y.-J."/>
        </authorList>
    </citation>
    <scope>NUCLEOTIDE SEQUENCE [LARGE SCALE GENOMIC DNA]</scope>
    <source>
        <strain evidence="2">Uganda_cow_1</strain>
    </source>
</reference>
<dbReference type="Proteomes" id="UP000316759">
    <property type="component" value="Unassembled WGS sequence"/>
</dbReference>
<dbReference type="STRING" id="46835.A0A504YUA9"/>
<keyword evidence="3" id="KW-1185">Reference proteome</keyword>
<sequence>MLRGLSKYRAIIRNFTARSALRWAPSIGTASHCFLNPHGHFQPLPSFVSYRYFSTSGKGGQGEDGDSPPADPPPSTASDGVGPTSDSAPQPQLALSTQNVPDTFPLVPIIAITGAPLFPKFVKMIEVS</sequence>
<evidence type="ECO:0000313" key="3">
    <source>
        <dbReference type="Proteomes" id="UP000316759"/>
    </source>
</evidence>
<accession>A0A504YUA9</accession>
<dbReference type="GO" id="GO:0006508">
    <property type="term" value="P:proteolysis"/>
    <property type="evidence" value="ECO:0007669"/>
    <property type="project" value="UniProtKB-KW"/>
</dbReference>
<dbReference type="GO" id="GO:0008233">
    <property type="term" value="F:peptidase activity"/>
    <property type="evidence" value="ECO:0007669"/>
    <property type="project" value="UniProtKB-KW"/>
</dbReference>
<keyword evidence="2" id="KW-0645">Protease</keyword>
<dbReference type="EMBL" id="SUNJ01003938">
    <property type="protein sequence ID" value="TPP64873.1"/>
    <property type="molecule type" value="Genomic_DNA"/>
</dbReference>
<evidence type="ECO:0000313" key="2">
    <source>
        <dbReference type="EMBL" id="TPP64873.1"/>
    </source>
</evidence>
<name>A0A504YUA9_FASGI</name>
<dbReference type="OrthoDB" id="2411602at2759"/>
<keyword evidence="2" id="KW-0378">Hydrolase</keyword>